<evidence type="ECO:0000256" key="2">
    <source>
        <dbReference type="ARBA" id="ARBA00022898"/>
    </source>
</evidence>
<dbReference type="Gene3D" id="3.90.1150.10">
    <property type="entry name" value="Aspartate Aminotransferase, domain 1"/>
    <property type="match status" value="1"/>
</dbReference>
<sequence length="86" mass="9256">MVSFTVAGGDERALRVMRRLEIGCEATSLGGVETLVSTPFNSSHFSLTPAERRAARIDDGMIRVSCGVEPVDALVEDFRRALDATA</sequence>
<accession>A0A2T8FBY2</accession>
<dbReference type="GO" id="GO:0016846">
    <property type="term" value="F:carbon-sulfur lyase activity"/>
    <property type="evidence" value="ECO:0007669"/>
    <property type="project" value="TreeGrafter"/>
</dbReference>
<dbReference type="AlphaFoldDB" id="A0A2T8FBY2"/>
<evidence type="ECO:0000256" key="1">
    <source>
        <dbReference type="ARBA" id="ARBA00001933"/>
    </source>
</evidence>
<dbReference type="PANTHER" id="PTHR11808">
    <property type="entry name" value="TRANS-SULFURATION ENZYME FAMILY MEMBER"/>
    <property type="match status" value="1"/>
</dbReference>
<evidence type="ECO:0000313" key="5">
    <source>
        <dbReference type="Proteomes" id="UP000246018"/>
    </source>
</evidence>
<keyword evidence="2 3" id="KW-0663">Pyridoxal phosphate</keyword>
<dbReference type="SUPFAM" id="SSF53383">
    <property type="entry name" value="PLP-dependent transferases"/>
    <property type="match status" value="1"/>
</dbReference>
<dbReference type="GO" id="GO:0005737">
    <property type="term" value="C:cytoplasm"/>
    <property type="evidence" value="ECO:0007669"/>
    <property type="project" value="TreeGrafter"/>
</dbReference>
<dbReference type="EMBL" id="QDGZ01000003">
    <property type="protein sequence ID" value="PVG83212.1"/>
    <property type="molecule type" value="Genomic_DNA"/>
</dbReference>
<comment type="caution">
    <text evidence="4">The sequence shown here is derived from an EMBL/GenBank/DDBJ whole genome shotgun (WGS) entry which is preliminary data.</text>
</comment>
<gene>
    <name evidence="4" type="ORF">DDE18_07875</name>
</gene>
<dbReference type="OrthoDB" id="9780685at2"/>
<dbReference type="Proteomes" id="UP000246018">
    <property type="component" value="Unassembled WGS sequence"/>
</dbReference>
<reference evidence="4 5" key="1">
    <citation type="submission" date="2018-04" db="EMBL/GenBank/DDBJ databases">
        <title>Genome of Nocardioides gansuensis WSJ-1.</title>
        <authorList>
            <person name="Wu S."/>
            <person name="Wang G."/>
        </authorList>
    </citation>
    <scope>NUCLEOTIDE SEQUENCE [LARGE SCALE GENOMIC DNA]</scope>
    <source>
        <strain evidence="4 5">WSJ-1</strain>
    </source>
</reference>
<dbReference type="GO" id="GO:0030170">
    <property type="term" value="F:pyridoxal phosphate binding"/>
    <property type="evidence" value="ECO:0007669"/>
    <property type="project" value="InterPro"/>
</dbReference>
<dbReference type="InterPro" id="IPR015424">
    <property type="entry name" value="PyrdxlP-dep_Trfase"/>
</dbReference>
<organism evidence="4 5">
    <name type="scientific">Nocardioides gansuensis</name>
    <dbReference type="NCBI Taxonomy" id="2138300"/>
    <lineage>
        <taxon>Bacteria</taxon>
        <taxon>Bacillati</taxon>
        <taxon>Actinomycetota</taxon>
        <taxon>Actinomycetes</taxon>
        <taxon>Propionibacteriales</taxon>
        <taxon>Nocardioidaceae</taxon>
        <taxon>Nocardioides</taxon>
    </lineage>
</organism>
<dbReference type="InterPro" id="IPR000277">
    <property type="entry name" value="Cys/Met-Metab_PyrdxlP-dep_enz"/>
</dbReference>
<proteinExistence type="inferred from homology"/>
<protein>
    <recommendedName>
        <fullName evidence="6">Cystathionine gamma-synthase</fullName>
    </recommendedName>
</protein>
<dbReference type="InterPro" id="IPR015422">
    <property type="entry name" value="PyrdxlP-dep_Trfase_small"/>
</dbReference>
<evidence type="ECO:0000256" key="3">
    <source>
        <dbReference type="RuleBase" id="RU362118"/>
    </source>
</evidence>
<dbReference type="Pfam" id="PF01053">
    <property type="entry name" value="Cys_Met_Meta_PP"/>
    <property type="match status" value="1"/>
</dbReference>
<evidence type="ECO:0008006" key="6">
    <source>
        <dbReference type="Google" id="ProtNLM"/>
    </source>
</evidence>
<name>A0A2T8FBY2_9ACTN</name>
<comment type="cofactor">
    <cofactor evidence="1 3">
        <name>pyridoxal 5'-phosphate</name>
        <dbReference type="ChEBI" id="CHEBI:597326"/>
    </cofactor>
</comment>
<keyword evidence="5" id="KW-1185">Reference proteome</keyword>
<evidence type="ECO:0000313" key="4">
    <source>
        <dbReference type="EMBL" id="PVG83212.1"/>
    </source>
</evidence>
<comment type="similarity">
    <text evidence="3">Belongs to the trans-sulfuration enzymes family.</text>
</comment>
<dbReference type="GO" id="GO:0019346">
    <property type="term" value="P:transsulfuration"/>
    <property type="evidence" value="ECO:0007669"/>
    <property type="project" value="InterPro"/>
</dbReference>